<reference evidence="1 2" key="1">
    <citation type="submission" date="2017-08" db="EMBL/GenBank/DDBJ databases">
        <title>Infants hospitalized years apart are colonized by the same room-sourced microbial strains.</title>
        <authorList>
            <person name="Brooks B."/>
            <person name="Olm M.R."/>
            <person name="Firek B.A."/>
            <person name="Baker R."/>
            <person name="Thomas B.C."/>
            <person name="Morowitz M.J."/>
            <person name="Banfield J.F."/>
        </authorList>
    </citation>
    <scope>NUCLEOTIDE SEQUENCE [LARGE SCALE GENOMIC DNA]</scope>
    <source>
        <strain evidence="1">S2_005_001_R2_27</strain>
    </source>
</reference>
<sequence>MADRTGIEWTDATWNPIVGCSVVSPGCTNCYAMKMAARIEAMQPGAHYAGTTQAGKAGAVWTGKLALAPDSILTQPLRWRRPRRIFVNSMGDLFHEDVPDAWIDRVFAIMALTPQHTYQVLTKRSARMREYLTAPGRYERVYEEIFGGSEWPPLPKGMDTVAASDNLSALLLQGHLPNVWLGVSTEDQPRADERVPDLLATPAAIRFVSAEPLLGPIDYRSIRRYNPTGAPWIDALRGLVTRGDYLARSPSECSFNTSTRFPGELPKLDLVIVGGENGPRPMNPDWARSLRDRCAAADTAFFFKQWGSWAPGEWTFDLDDHLHFTPDDDAVPVSRLNLAGADKRMIWSAQNRTPEGRGFLNVGKRAAGRLLDGVEHNAMPEARS</sequence>
<dbReference type="EMBL" id="QFQD01000030">
    <property type="protein sequence ID" value="PZQ82688.1"/>
    <property type="molecule type" value="Genomic_DNA"/>
</dbReference>
<evidence type="ECO:0000313" key="2">
    <source>
        <dbReference type="Proteomes" id="UP000248887"/>
    </source>
</evidence>
<protein>
    <submittedName>
        <fullName evidence="1">Phage Gp37/Gp68 family protein</fullName>
    </submittedName>
</protein>
<name>A0A2W5QZ77_ANCNO</name>
<comment type="caution">
    <text evidence="1">The sequence shown here is derived from an EMBL/GenBank/DDBJ whole genome shotgun (WGS) entry which is preliminary data.</text>
</comment>
<dbReference type="Pfam" id="PF07505">
    <property type="entry name" value="DUF5131"/>
    <property type="match status" value="1"/>
</dbReference>
<dbReference type="AlphaFoldDB" id="A0A2W5QZ77"/>
<proteinExistence type="predicted"/>
<dbReference type="InterPro" id="IPR011101">
    <property type="entry name" value="DUF5131"/>
</dbReference>
<dbReference type="Proteomes" id="UP000248887">
    <property type="component" value="Unassembled WGS sequence"/>
</dbReference>
<gene>
    <name evidence="1" type="ORF">DI549_10955</name>
</gene>
<organism evidence="1 2">
    <name type="scientific">Ancylobacter novellus</name>
    <name type="common">Thiobacillus novellus</name>
    <dbReference type="NCBI Taxonomy" id="921"/>
    <lineage>
        <taxon>Bacteria</taxon>
        <taxon>Pseudomonadati</taxon>
        <taxon>Pseudomonadota</taxon>
        <taxon>Alphaproteobacteria</taxon>
        <taxon>Hyphomicrobiales</taxon>
        <taxon>Xanthobacteraceae</taxon>
        <taxon>Ancylobacter</taxon>
    </lineage>
</organism>
<accession>A0A2W5QZ77</accession>
<evidence type="ECO:0000313" key="1">
    <source>
        <dbReference type="EMBL" id="PZQ82688.1"/>
    </source>
</evidence>